<dbReference type="InterPro" id="IPR051782">
    <property type="entry name" value="ABC_Transporter_VariousFunc"/>
</dbReference>
<dbReference type="EMBL" id="JAFNJU010000004">
    <property type="protein sequence ID" value="MBO1264625.1"/>
    <property type="molecule type" value="Genomic_DNA"/>
</dbReference>
<organism evidence="5 6">
    <name type="scientific">Proteiniclasticum aestuarii</name>
    <dbReference type="NCBI Taxonomy" id="2817862"/>
    <lineage>
        <taxon>Bacteria</taxon>
        <taxon>Bacillati</taxon>
        <taxon>Bacillota</taxon>
        <taxon>Clostridia</taxon>
        <taxon>Eubacteriales</taxon>
        <taxon>Clostridiaceae</taxon>
        <taxon>Proteiniclasticum</taxon>
    </lineage>
</organism>
<dbReference type="SMART" id="SM00382">
    <property type="entry name" value="AAA"/>
    <property type="match status" value="1"/>
</dbReference>
<evidence type="ECO:0000259" key="4">
    <source>
        <dbReference type="PROSITE" id="PS50893"/>
    </source>
</evidence>
<dbReference type="PANTHER" id="PTHR42939:SF3">
    <property type="entry name" value="ABC TRANSPORTER ATP-BINDING COMPONENT"/>
    <property type="match status" value="1"/>
</dbReference>
<reference evidence="5" key="1">
    <citation type="submission" date="2021-03" db="EMBL/GenBank/DDBJ databases">
        <title>Proteiniclasticum marinus sp. nov., isolated from tidal flat sediment.</title>
        <authorList>
            <person name="Namirimu T."/>
            <person name="Yang J.-A."/>
            <person name="Yang S.-H."/>
            <person name="Kim Y.-J."/>
            <person name="Kwon K.K."/>
        </authorList>
    </citation>
    <scope>NUCLEOTIDE SEQUENCE</scope>
    <source>
        <strain evidence="5">SCR006</strain>
    </source>
</reference>
<dbReference type="InterPro" id="IPR003439">
    <property type="entry name" value="ABC_transporter-like_ATP-bd"/>
</dbReference>
<dbReference type="PROSITE" id="PS50893">
    <property type="entry name" value="ABC_TRANSPORTER_2"/>
    <property type="match status" value="1"/>
</dbReference>
<evidence type="ECO:0000256" key="3">
    <source>
        <dbReference type="ARBA" id="ARBA00022840"/>
    </source>
</evidence>
<gene>
    <name evidence="5" type="ORF">J3A84_06245</name>
</gene>
<dbReference type="Gene3D" id="3.40.50.300">
    <property type="entry name" value="P-loop containing nucleotide triphosphate hydrolases"/>
    <property type="match status" value="1"/>
</dbReference>
<keyword evidence="2" id="KW-0547">Nucleotide-binding</keyword>
<dbReference type="AlphaFoldDB" id="A0A939HAA7"/>
<keyword evidence="3 5" id="KW-0067">ATP-binding</keyword>
<evidence type="ECO:0000313" key="5">
    <source>
        <dbReference type="EMBL" id="MBO1264625.1"/>
    </source>
</evidence>
<dbReference type="InterPro" id="IPR027417">
    <property type="entry name" value="P-loop_NTPase"/>
</dbReference>
<evidence type="ECO:0000256" key="1">
    <source>
        <dbReference type="ARBA" id="ARBA00022448"/>
    </source>
</evidence>
<feature type="domain" description="ABC transporter" evidence="4">
    <location>
        <begin position="4"/>
        <end position="229"/>
    </location>
</feature>
<dbReference type="RefSeq" id="WP_207599145.1">
    <property type="nucleotide sequence ID" value="NZ_JAFNJU010000004.1"/>
</dbReference>
<dbReference type="Pfam" id="PF00005">
    <property type="entry name" value="ABC_tran"/>
    <property type="match status" value="1"/>
</dbReference>
<evidence type="ECO:0000313" key="6">
    <source>
        <dbReference type="Proteomes" id="UP000664218"/>
    </source>
</evidence>
<proteinExistence type="predicted"/>
<dbReference type="GO" id="GO:0005524">
    <property type="term" value="F:ATP binding"/>
    <property type="evidence" value="ECO:0007669"/>
    <property type="project" value="UniProtKB-KW"/>
</dbReference>
<protein>
    <submittedName>
        <fullName evidence="5">ABC transporter ATP-binding protein</fullName>
    </submittedName>
</protein>
<dbReference type="GO" id="GO:0016887">
    <property type="term" value="F:ATP hydrolysis activity"/>
    <property type="evidence" value="ECO:0007669"/>
    <property type="project" value="InterPro"/>
</dbReference>
<evidence type="ECO:0000256" key="2">
    <source>
        <dbReference type="ARBA" id="ARBA00022741"/>
    </source>
</evidence>
<accession>A0A939HAA7</accession>
<comment type="caution">
    <text evidence="5">The sequence shown here is derived from an EMBL/GenBank/DDBJ whole genome shotgun (WGS) entry which is preliminary data.</text>
</comment>
<name>A0A939HAA7_9CLOT</name>
<keyword evidence="1" id="KW-0813">Transport</keyword>
<keyword evidence="6" id="KW-1185">Reference proteome</keyword>
<dbReference type="InterPro" id="IPR003593">
    <property type="entry name" value="AAA+_ATPase"/>
</dbReference>
<dbReference type="SUPFAM" id="SSF52540">
    <property type="entry name" value="P-loop containing nucleoside triphosphate hydrolases"/>
    <property type="match status" value="1"/>
</dbReference>
<dbReference type="Proteomes" id="UP000664218">
    <property type="component" value="Unassembled WGS sequence"/>
</dbReference>
<dbReference type="PANTHER" id="PTHR42939">
    <property type="entry name" value="ABC TRANSPORTER ATP-BINDING PROTEIN ALBC-RELATED"/>
    <property type="match status" value="1"/>
</dbReference>
<dbReference type="CDD" id="cd03230">
    <property type="entry name" value="ABC_DR_subfamily_A"/>
    <property type="match status" value="1"/>
</dbReference>
<sequence>MDNAIKVNGLKKKYKQFLLDSISFDVPKGYITGFIGPNGSGKTTTIKSILSYIRPDEGKIQVLDEEVKESNAYLEKIGVVMDAAFLVKDWSVKDVEKSLAPFYSNWDSAVFHEYLERFRIHETLKVKELSRGMTVKLMIAAALSHGAELLVLDEPTSGLDPVAREEICEILQEFVRDERHSVFFSTHITSDLEEIADYIIFLINGKIVYKGEKDQLMENYLLIKGGKKELQSLDQEKLIGLRTHATGFEAVILKEDATHLKEQLIMEPISLEKLIIFFNRGAL</sequence>